<protein>
    <submittedName>
        <fullName evidence="1">Uncharacterized protein</fullName>
    </submittedName>
</protein>
<evidence type="ECO:0000313" key="1">
    <source>
        <dbReference type="EMBL" id="GMH27770.1"/>
    </source>
</evidence>
<dbReference type="PANTHER" id="PTHR34072:SF52">
    <property type="entry name" value="RIBONUCLEASE H"/>
    <property type="match status" value="1"/>
</dbReference>
<evidence type="ECO:0000313" key="2">
    <source>
        <dbReference type="Proteomes" id="UP001279734"/>
    </source>
</evidence>
<dbReference type="PANTHER" id="PTHR34072">
    <property type="entry name" value="ENZYMATIC POLYPROTEIN-RELATED"/>
    <property type="match status" value="1"/>
</dbReference>
<reference evidence="1" key="1">
    <citation type="submission" date="2023-05" db="EMBL/GenBank/DDBJ databases">
        <title>Nepenthes gracilis genome sequencing.</title>
        <authorList>
            <person name="Fukushima K."/>
        </authorList>
    </citation>
    <scope>NUCLEOTIDE SEQUENCE</scope>
    <source>
        <strain evidence="1">SING2019-196</strain>
    </source>
</reference>
<comment type="caution">
    <text evidence="1">The sequence shown here is derived from an EMBL/GenBank/DDBJ whole genome shotgun (WGS) entry which is preliminary data.</text>
</comment>
<keyword evidence="2" id="KW-1185">Reference proteome</keyword>
<name>A0AAD3TCU2_NEPGR</name>
<dbReference type="InterPro" id="IPR043128">
    <property type="entry name" value="Rev_trsase/Diguanyl_cyclase"/>
</dbReference>
<sequence length="149" mass="17621">MVGYYRRFVENFSWMALPLTHLTKKEQWIEFLNDYDYEIQYRPGKANVVADALSRRTCLVATMQIKLMEILDYLKSCHIQCYIKGNRIMLSFLQVKLEILQRIKERQVNDPFFMDITSDLGRDSQVDSSVHTDGILIFQEQLCVQTIRS</sequence>
<dbReference type="SUPFAM" id="SSF56672">
    <property type="entry name" value="DNA/RNA polymerases"/>
    <property type="match status" value="1"/>
</dbReference>
<dbReference type="AlphaFoldDB" id="A0AAD3TCU2"/>
<dbReference type="InterPro" id="IPR043502">
    <property type="entry name" value="DNA/RNA_pol_sf"/>
</dbReference>
<gene>
    <name evidence="1" type="ORF">Nepgr_029613</name>
</gene>
<dbReference type="Proteomes" id="UP001279734">
    <property type="component" value="Unassembled WGS sequence"/>
</dbReference>
<proteinExistence type="predicted"/>
<dbReference type="EMBL" id="BSYO01000033">
    <property type="protein sequence ID" value="GMH27770.1"/>
    <property type="molecule type" value="Genomic_DNA"/>
</dbReference>
<organism evidence="1 2">
    <name type="scientific">Nepenthes gracilis</name>
    <name type="common">Slender pitcher plant</name>
    <dbReference type="NCBI Taxonomy" id="150966"/>
    <lineage>
        <taxon>Eukaryota</taxon>
        <taxon>Viridiplantae</taxon>
        <taxon>Streptophyta</taxon>
        <taxon>Embryophyta</taxon>
        <taxon>Tracheophyta</taxon>
        <taxon>Spermatophyta</taxon>
        <taxon>Magnoliopsida</taxon>
        <taxon>eudicotyledons</taxon>
        <taxon>Gunneridae</taxon>
        <taxon>Pentapetalae</taxon>
        <taxon>Caryophyllales</taxon>
        <taxon>Nepenthaceae</taxon>
        <taxon>Nepenthes</taxon>
    </lineage>
</organism>
<dbReference type="Gene3D" id="3.30.70.270">
    <property type="match status" value="1"/>
</dbReference>
<accession>A0AAD3TCU2</accession>